<evidence type="ECO:0000313" key="3">
    <source>
        <dbReference type="Proteomes" id="UP001610432"/>
    </source>
</evidence>
<dbReference type="Proteomes" id="UP001610432">
    <property type="component" value="Unassembled WGS sequence"/>
</dbReference>
<comment type="caution">
    <text evidence="2">The sequence shown here is derived from an EMBL/GenBank/DDBJ whole genome shotgun (WGS) entry which is preliminary data.</text>
</comment>
<sequence>MHRIFPFSLHLDSFGKFTHAPNLFTVTRDRNLQRPSRETRSSGRRSTIVRAVPGVPRVAQEIQSRINSNHSHNNGHYHLPVPGTLEAIQNVRFRLNRNYLIPYSGSRFTIDSFSTALRSTTELFFISSLPIFLRQYMCNVLKDPRNATSNYSASFNMGCPIPTPGQQHSTPEVNIPLLTIKEHRATVPTALKCPPRLSDSINVSRNRKNTRDLGPIRYAYPRSPTILPRTSFNDDEDRLGLRDP</sequence>
<name>A0ABR4LXT1_9EURO</name>
<keyword evidence="3" id="KW-1185">Reference proteome</keyword>
<reference evidence="2 3" key="1">
    <citation type="submission" date="2024-07" db="EMBL/GenBank/DDBJ databases">
        <title>Section-level genome sequencing and comparative genomics of Aspergillus sections Usti and Cavernicolus.</title>
        <authorList>
            <consortium name="Lawrence Berkeley National Laboratory"/>
            <person name="Nybo J.L."/>
            <person name="Vesth T.C."/>
            <person name="Theobald S."/>
            <person name="Frisvad J.C."/>
            <person name="Larsen T.O."/>
            <person name="Kjaerboelling I."/>
            <person name="Rothschild-Mancinelli K."/>
            <person name="Lyhne E.K."/>
            <person name="Kogle M.E."/>
            <person name="Barry K."/>
            <person name="Clum A."/>
            <person name="Na H."/>
            <person name="Ledsgaard L."/>
            <person name="Lin J."/>
            <person name="Lipzen A."/>
            <person name="Kuo A."/>
            <person name="Riley R."/>
            <person name="Mondo S."/>
            <person name="Labutti K."/>
            <person name="Haridas S."/>
            <person name="Pangalinan J."/>
            <person name="Salamov A.A."/>
            <person name="Simmons B.A."/>
            <person name="Magnuson J.K."/>
            <person name="Chen J."/>
            <person name="Drula E."/>
            <person name="Henrissat B."/>
            <person name="Wiebenga A."/>
            <person name="Lubbers R.J."/>
            <person name="Gomes A.C."/>
            <person name="Macurrencykelacurrency M.R."/>
            <person name="Stajich J."/>
            <person name="Grigoriev I.V."/>
            <person name="Mortensen U.H."/>
            <person name="De Vries R.P."/>
            <person name="Baker S.E."/>
            <person name="Andersen M.R."/>
        </authorList>
    </citation>
    <scope>NUCLEOTIDE SEQUENCE [LARGE SCALE GENOMIC DNA]</scope>
    <source>
        <strain evidence="2 3">CBS 449.75</strain>
    </source>
</reference>
<gene>
    <name evidence="2" type="ORF">BJX67DRAFT_25706</name>
</gene>
<evidence type="ECO:0000256" key="1">
    <source>
        <dbReference type="SAM" id="MobiDB-lite"/>
    </source>
</evidence>
<organism evidence="2 3">
    <name type="scientific">Aspergillus lucknowensis</name>
    <dbReference type="NCBI Taxonomy" id="176173"/>
    <lineage>
        <taxon>Eukaryota</taxon>
        <taxon>Fungi</taxon>
        <taxon>Dikarya</taxon>
        <taxon>Ascomycota</taxon>
        <taxon>Pezizomycotina</taxon>
        <taxon>Eurotiomycetes</taxon>
        <taxon>Eurotiomycetidae</taxon>
        <taxon>Eurotiales</taxon>
        <taxon>Aspergillaceae</taxon>
        <taxon>Aspergillus</taxon>
        <taxon>Aspergillus subgen. Nidulantes</taxon>
    </lineage>
</organism>
<evidence type="ECO:0000313" key="2">
    <source>
        <dbReference type="EMBL" id="KAL2869319.1"/>
    </source>
</evidence>
<protein>
    <submittedName>
        <fullName evidence="2">Uncharacterized protein</fullName>
    </submittedName>
</protein>
<dbReference type="EMBL" id="JBFXLQ010000010">
    <property type="protein sequence ID" value="KAL2869319.1"/>
    <property type="molecule type" value="Genomic_DNA"/>
</dbReference>
<accession>A0ABR4LXT1</accession>
<dbReference type="RefSeq" id="XP_070888298.1">
    <property type="nucleotide sequence ID" value="XM_071026302.1"/>
</dbReference>
<proteinExistence type="predicted"/>
<feature type="region of interest" description="Disordered" evidence="1">
    <location>
        <begin position="225"/>
        <end position="244"/>
    </location>
</feature>
<dbReference type="GeneID" id="98141374"/>